<dbReference type="Pfam" id="PF03795">
    <property type="entry name" value="YCII"/>
    <property type="match status" value="1"/>
</dbReference>
<protein>
    <submittedName>
        <fullName evidence="3">YciI family protein</fullName>
    </submittedName>
</protein>
<comment type="caution">
    <text evidence="3">The sequence shown here is derived from an EMBL/GenBank/DDBJ whole genome shotgun (WGS) entry which is preliminary data.</text>
</comment>
<proteinExistence type="inferred from homology"/>
<name>A0ABT6CAZ4_9MICO</name>
<keyword evidence="4" id="KW-1185">Reference proteome</keyword>
<evidence type="ECO:0000313" key="4">
    <source>
        <dbReference type="Proteomes" id="UP001528912"/>
    </source>
</evidence>
<dbReference type="SUPFAM" id="SSF54909">
    <property type="entry name" value="Dimeric alpha+beta barrel"/>
    <property type="match status" value="1"/>
</dbReference>
<dbReference type="InterPro" id="IPR005545">
    <property type="entry name" value="YCII"/>
</dbReference>
<evidence type="ECO:0000313" key="3">
    <source>
        <dbReference type="EMBL" id="MDF8266056.1"/>
    </source>
</evidence>
<comment type="similarity">
    <text evidence="1">Belongs to the YciI family.</text>
</comment>
<dbReference type="Gene3D" id="3.30.70.1060">
    <property type="entry name" value="Dimeric alpha+beta barrel"/>
    <property type="match status" value="1"/>
</dbReference>
<dbReference type="RefSeq" id="WP_275239154.1">
    <property type="nucleotide sequence ID" value="NZ_JARFJC010000036.1"/>
</dbReference>
<evidence type="ECO:0000256" key="1">
    <source>
        <dbReference type="ARBA" id="ARBA00007689"/>
    </source>
</evidence>
<accession>A0ABT6CAZ4</accession>
<evidence type="ECO:0000259" key="2">
    <source>
        <dbReference type="Pfam" id="PF03795"/>
    </source>
</evidence>
<dbReference type="InterPro" id="IPR011008">
    <property type="entry name" value="Dimeric_a/b-barrel"/>
</dbReference>
<sequence length="129" mass="14046">MTQYMISVMATEGEPQPSGAEMQRSFRDVETFNEKLRKNGHWVFAGGMHEPSTATVVDGTGTDVVTTDGPFSESKEYIGGFWVIEATDLDAALRLAAEGSKACGGKVEVRPFHDEADIEDMVREADARA</sequence>
<reference evidence="3 4" key="1">
    <citation type="submission" date="2023-03" db="EMBL/GenBank/DDBJ databases">
        <title>YIM 133296 draft genome.</title>
        <authorList>
            <person name="Xiong L."/>
        </authorList>
    </citation>
    <scope>NUCLEOTIDE SEQUENCE [LARGE SCALE GENOMIC DNA]</scope>
    <source>
        <strain evidence="3 4">YIM 133296</strain>
    </source>
</reference>
<dbReference type="PANTHER" id="PTHR35174">
    <property type="entry name" value="BLL7171 PROTEIN-RELATED"/>
    <property type="match status" value="1"/>
</dbReference>
<feature type="domain" description="YCII-related" evidence="2">
    <location>
        <begin position="22"/>
        <end position="111"/>
    </location>
</feature>
<gene>
    <name evidence="3" type="ORF">P4R38_17545</name>
</gene>
<dbReference type="EMBL" id="JAROAV010000046">
    <property type="protein sequence ID" value="MDF8266056.1"/>
    <property type="molecule type" value="Genomic_DNA"/>
</dbReference>
<dbReference type="Proteomes" id="UP001528912">
    <property type="component" value="Unassembled WGS sequence"/>
</dbReference>
<dbReference type="PANTHER" id="PTHR35174:SF3">
    <property type="entry name" value="BLL7171 PROTEIN"/>
    <property type="match status" value="1"/>
</dbReference>
<organism evidence="3 4">
    <name type="scientific">Luteipulveratus flavus</name>
    <dbReference type="NCBI Taxonomy" id="3031728"/>
    <lineage>
        <taxon>Bacteria</taxon>
        <taxon>Bacillati</taxon>
        <taxon>Actinomycetota</taxon>
        <taxon>Actinomycetes</taxon>
        <taxon>Micrococcales</taxon>
        <taxon>Dermacoccaceae</taxon>
        <taxon>Luteipulveratus</taxon>
    </lineage>
</organism>